<dbReference type="eggNOG" id="KOG2811">
    <property type="taxonomic scope" value="Eukaryota"/>
</dbReference>
<dbReference type="PhylomeDB" id="A7RR85"/>
<accession>A7RR85</accession>
<dbReference type="GO" id="GO:0008175">
    <property type="term" value="F:tRNA methyltransferase activity"/>
    <property type="evidence" value="ECO:0000318"/>
    <property type="project" value="GO_Central"/>
</dbReference>
<dbReference type="EMBL" id="DS469530">
    <property type="protein sequence ID" value="EDO46123.1"/>
    <property type="molecule type" value="Genomic_DNA"/>
</dbReference>
<organism evidence="15 16">
    <name type="scientific">Nematostella vectensis</name>
    <name type="common">Starlet sea anemone</name>
    <dbReference type="NCBI Taxonomy" id="45351"/>
    <lineage>
        <taxon>Eukaryota</taxon>
        <taxon>Metazoa</taxon>
        <taxon>Cnidaria</taxon>
        <taxon>Anthozoa</taxon>
        <taxon>Hexacorallia</taxon>
        <taxon>Actiniaria</taxon>
        <taxon>Edwardsiidae</taxon>
        <taxon>Nematostella</taxon>
    </lineage>
</organism>
<comment type="catalytic activity">
    <reaction evidence="9 12">
        <text>cytidine(4) in tRNA(Pro) + S-adenosyl-L-methionine = 2'-O-methylcytidine(4) in tRNA(Pro) + S-adenosyl-L-homocysteine + H(+)</text>
        <dbReference type="Rhea" id="RHEA:32767"/>
        <dbReference type="Rhea" id="RHEA-COMP:10397"/>
        <dbReference type="Rhea" id="RHEA-COMP:10398"/>
        <dbReference type="ChEBI" id="CHEBI:15378"/>
        <dbReference type="ChEBI" id="CHEBI:57856"/>
        <dbReference type="ChEBI" id="CHEBI:59789"/>
        <dbReference type="ChEBI" id="CHEBI:74495"/>
        <dbReference type="ChEBI" id="CHEBI:82748"/>
        <dbReference type="EC" id="2.1.1.225"/>
    </reaction>
</comment>
<dbReference type="InParanoid" id="A7RR85"/>
<dbReference type="HOGENOM" id="CLU_027610_1_0_1"/>
<evidence type="ECO:0000256" key="5">
    <source>
        <dbReference type="ARBA" id="ARBA00022694"/>
    </source>
</evidence>
<dbReference type="PROSITE" id="PS51800">
    <property type="entry name" value="ZF_CHHC_U11_48K"/>
    <property type="match status" value="1"/>
</dbReference>
<evidence type="ECO:0000256" key="12">
    <source>
        <dbReference type="RuleBase" id="RU367103"/>
    </source>
</evidence>
<evidence type="ECO:0000256" key="11">
    <source>
        <dbReference type="ARBA" id="ARBA00049393"/>
    </source>
</evidence>
<feature type="domain" description="CHHC U11-48K-type" evidence="14">
    <location>
        <begin position="52"/>
        <end position="79"/>
    </location>
</feature>
<dbReference type="AlphaFoldDB" id="A7RR85"/>
<dbReference type="Pfam" id="PF05253">
    <property type="entry name" value="zf-U11-48K"/>
    <property type="match status" value="1"/>
</dbReference>
<keyword evidence="3 12" id="KW-0808">Transferase</keyword>
<evidence type="ECO:0000256" key="10">
    <source>
        <dbReference type="ARBA" id="ARBA00048635"/>
    </source>
</evidence>
<keyword evidence="5 12" id="KW-0819">tRNA processing</keyword>
<dbReference type="InterPro" id="IPR021721">
    <property type="entry name" value="Znf_CCCH-type_TRM13"/>
</dbReference>
<evidence type="ECO:0000256" key="2">
    <source>
        <dbReference type="ARBA" id="ARBA00022603"/>
    </source>
</evidence>
<dbReference type="PANTHER" id="PTHR12998">
    <property type="entry name" value="TRNA:M(4)X MODIFICATION ENZYME TRM13 HOMOLOG"/>
    <property type="match status" value="1"/>
</dbReference>
<name>A7RR85_NEMVE</name>
<evidence type="ECO:0000256" key="9">
    <source>
        <dbReference type="ARBA" id="ARBA00048165"/>
    </source>
</evidence>
<evidence type="ECO:0000256" key="7">
    <source>
        <dbReference type="ARBA" id="ARBA00022771"/>
    </source>
</evidence>
<reference evidence="15 16" key="1">
    <citation type="journal article" date="2007" name="Science">
        <title>Sea anemone genome reveals ancestral eumetazoan gene repertoire and genomic organization.</title>
        <authorList>
            <person name="Putnam N.H."/>
            <person name="Srivastava M."/>
            <person name="Hellsten U."/>
            <person name="Dirks B."/>
            <person name="Chapman J."/>
            <person name="Salamov A."/>
            <person name="Terry A."/>
            <person name="Shapiro H."/>
            <person name="Lindquist E."/>
            <person name="Kapitonov V.V."/>
            <person name="Jurka J."/>
            <person name="Genikhovich G."/>
            <person name="Grigoriev I.V."/>
            <person name="Lucas S.M."/>
            <person name="Steele R.E."/>
            <person name="Finnerty J.R."/>
            <person name="Technau U."/>
            <person name="Martindale M.Q."/>
            <person name="Rokhsar D.S."/>
        </authorList>
    </citation>
    <scope>NUCLEOTIDE SEQUENCE [LARGE SCALE GENOMIC DNA]</scope>
    <source>
        <strain evidence="16">CH2 X CH6</strain>
    </source>
</reference>
<keyword evidence="8 12" id="KW-0862">Zinc</keyword>
<comment type="similarity">
    <text evidence="1 12">Belongs to the methyltransferase TRM13 family.</text>
</comment>
<evidence type="ECO:0000256" key="13">
    <source>
        <dbReference type="SAM" id="MobiDB-lite"/>
    </source>
</evidence>
<dbReference type="Pfam" id="PF11722">
    <property type="entry name" value="zf-TRM13_CCCH"/>
    <property type="match status" value="1"/>
</dbReference>
<evidence type="ECO:0000256" key="3">
    <source>
        <dbReference type="ARBA" id="ARBA00022679"/>
    </source>
</evidence>
<evidence type="ECO:0000256" key="4">
    <source>
        <dbReference type="ARBA" id="ARBA00022691"/>
    </source>
</evidence>
<dbReference type="PANTHER" id="PTHR12998:SF0">
    <property type="entry name" value="TRNA:M(4)X MODIFICATION ENZYME TRM13 HOMOLOG"/>
    <property type="match status" value="1"/>
</dbReference>
<keyword evidence="2 12" id="KW-0489">Methyltransferase</keyword>
<dbReference type="InterPro" id="IPR007871">
    <property type="entry name" value="Methyltransferase_TRM13"/>
</dbReference>
<comment type="catalytic activity">
    <reaction evidence="10 12">
        <text>cytidine(4) in tRNA(Gly)(GCC) + S-adenosyl-L-methionine = 2'-O-methylcytidine(4) in tRNA(Gly)(GCC) + S-adenosyl-L-homocysteine + H(+)</text>
        <dbReference type="Rhea" id="RHEA:43192"/>
        <dbReference type="Rhea" id="RHEA-COMP:10399"/>
        <dbReference type="Rhea" id="RHEA-COMP:10400"/>
        <dbReference type="ChEBI" id="CHEBI:15378"/>
        <dbReference type="ChEBI" id="CHEBI:57856"/>
        <dbReference type="ChEBI" id="CHEBI:59789"/>
        <dbReference type="ChEBI" id="CHEBI:74495"/>
        <dbReference type="ChEBI" id="CHEBI:82748"/>
        <dbReference type="EC" id="2.1.1.225"/>
    </reaction>
</comment>
<proteinExistence type="inferred from homology"/>
<keyword evidence="16" id="KW-1185">Reference proteome</keyword>
<protein>
    <recommendedName>
        <fullName evidence="12">tRNA:m(4)X modification enzyme TRM13</fullName>
        <ecNumber evidence="12">2.1.1.225</ecNumber>
    </recommendedName>
</protein>
<comment type="catalytic activity">
    <reaction evidence="11 12">
        <text>adenosine(4) in tRNA(His) + S-adenosyl-L-methionine = 2'-O-methyladenosine(4) in tRNA(His) + S-adenosyl-L-homocysteine + H(+)</text>
        <dbReference type="Rhea" id="RHEA:43196"/>
        <dbReference type="Rhea" id="RHEA-COMP:10401"/>
        <dbReference type="Rhea" id="RHEA-COMP:10402"/>
        <dbReference type="ChEBI" id="CHEBI:15378"/>
        <dbReference type="ChEBI" id="CHEBI:57856"/>
        <dbReference type="ChEBI" id="CHEBI:59789"/>
        <dbReference type="ChEBI" id="CHEBI:74411"/>
        <dbReference type="ChEBI" id="CHEBI:74477"/>
        <dbReference type="EC" id="2.1.1.225"/>
    </reaction>
</comment>
<keyword evidence="4 12" id="KW-0949">S-adenosyl-L-methionine</keyword>
<evidence type="ECO:0000313" key="16">
    <source>
        <dbReference type="Proteomes" id="UP000001593"/>
    </source>
</evidence>
<keyword evidence="7 12" id="KW-0863">Zinc-finger</keyword>
<gene>
    <name evidence="15" type="ORF">NEMVEDRAFT_v1g90494</name>
</gene>
<evidence type="ECO:0000256" key="1">
    <source>
        <dbReference type="ARBA" id="ARBA00005265"/>
    </source>
</evidence>
<evidence type="ECO:0000256" key="6">
    <source>
        <dbReference type="ARBA" id="ARBA00022723"/>
    </source>
</evidence>
<comment type="function">
    <text evidence="12">tRNA methylase which 2'-O-methylates cytidine(4) in tRNA(Pro) and tRNA(Gly)(GCC), and adenosine(4) in tRNA(His).</text>
</comment>
<dbReference type="EC" id="2.1.1.225" evidence="12"/>
<evidence type="ECO:0000259" key="14">
    <source>
        <dbReference type="PROSITE" id="PS51800"/>
    </source>
</evidence>
<feature type="compositionally biased region" description="Acidic residues" evidence="13">
    <location>
        <begin position="379"/>
        <end position="388"/>
    </location>
</feature>
<sequence length="452" mass="50796">MADEQESQPTRITCGFYVKRKNRYCKMIVGKGKKYCGEHMHLSGENGDNRKRILCPLDPKHSVYEDQLKNHLKRCNVKKKTDVVYYAKNINSGIVDYKPSSEEKIPLSSFPQDCISKVIHKLKKFFKDNNLEVMPHIMSHDAFKAEMSQENYGPSVHKHLKQQASLVGNMERLGLLQPDTVYLEFGAGKGKLSHWVQQAHPEGGNVEYVLIDRASNRYKFDSCHKRGDNGPDFKRVLLDIEHLNLGELPHLGDKTRRIVAVSKHLCGTATGRYLTLRCLLDTLHGSSATEPDSTLKSEQKDAKRRKLDAAGPSVIGIVVALCCHHQCYWPHYVGRPFLESLGITPQEFHLLCCMSSWATCGMRPPQGSSKEAEHCNTDESGETDDDNGVDGSDKGLGLSIADREEIGRQCKRLLDAGRVWYLREKGFNTSLAYYVDSSVSLENVVLLATANT</sequence>
<dbReference type="GO" id="GO:0030488">
    <property type="term" value="P:tRNA methylation"/>
    <property type="evidence" value="ECO:0000318"/>
    <property type="project" value="GO_Central"/>
</dbReference>
<dbReference type="InterPro" id="IPR022776">
    <property type="entry name" value="TRM13/UPF0224_CHHC_Znf_dom"/>
</dbReference>
<dbReference type="GO" id="GO:0008270">
    <property type="term" value="F:zinc ion binding"/>
    <property type="evidence" value="ECO:0007669"/>
    <property type="project" value="UniProtKB-KW"/>
</dbReference>
<keyword evidence="6 12" id="KW-0479">Metal-binding</keyword>
<feature type="region of interest" description="Disordered" evidence="13">
    <location>
        <begin position="364"/>
        <end position="394"/>
    </location>
</feature>
<dbReference type="OMA" id="HRCSWRS"/>
<evidence type="ECO:0000313" key="15">
    <source>
        <dbReference type="EMBL" id="EDO46123.1"/>
    </source>
</evidence>
<dbReference type="InterPro" id="IPR039044">
    <property type="entry name" value="Trm13"/>
</dbReference>
<dbReference type="Proteomes" id="UP000001593">
    <property type="component" value="Unassembled WGS sequence"/>
</dbReference>
<dbReference type="Pfam" id="PF05206">
    <property type="entry name" value="TRM13"/>
    <property type="match status" value="1"/>
</dbReference>
<dbReference type="STRING" id="45351.A7RR85"/>
<dbReference type="GO" id="GO:0106050">
    <property type="term" value="F:tRNA 2'-O-methyltransferase activity"/>
    <property type="evidence" value="ECO:0007669"/>
    <property type="project" value="UniProtKB-UniRule"/>
</dbReference>
<evidence type="ECO:0000256" key="8">
    <source>
        <dbReference type="ARBA" id="ARBA00022833"/>
    </source>
</evidence>